<evidence type="ECO:0000313" key="2">
    <source>
        <dbReference type="Proteomes" id="UP000677054"/>
    </source>
</evidence>
<evidence type="ECO:0000313" key="1">
    <source>
        <dbReference type="EMBL" id="CAD7243667.1"/>
    </source>
</evidence>
<name>A0A7R8X450_9CRUS</name>
<accession>A0A7R8X450</accession>
<organism evidence="1">
    <name type="scientific">Darwinula stevensoni</name>
    <dbReference type="NCBI Taxonomy" id="69355"/>
    <lineage>
        <taxon>Eukaryota</taxon>
        <taxon>Metazoa</taxon>
        <taxon>Ecdysozoa</taxon>
        <taxon>Arthropoda</taxon>
        <taxon>Crustacea</taxon>
        <taxon>Oligostraca</taxon>
        <taxon>Ostracoda</taxon>
        <taxon>Podocopa</taxon>
        <taxon>Podocopida</taxon>
        <taxon>Darwinulocopina</taxon>
        <taxon>Darwinuloidea</taxon>
        <taxon>Darwinulidae</taxon>
        <taxon>Darwinula</taxon>
    </lineage>
</organism>
<proteinExistence type="predicted"/>
<reference evidence="1" key="1">
    <citation type="submission" date="2020-11" db="EMBL/GenBank/DDBJ databases">
        <authorList>
            <person name="Tran Van P."/>
        </authorList>
    </citation>
    <scope>NUCLEOTIDE SEQUENCE</scope>
</reference>
<gene>
    <name evidence="1" type="ORF">DSTB1V02_LOCUS3581</name>
</gene>
<keyword evidence="2" id="KW-1185">Reference proteome</keyword>
<dbReference type="EMBL" id="CAJPEV010000475">
    <property type="protein sequence ID" value="CAG0885651.1"/>
    <property type="molecule type" value="Genomic_DNA"/>
</dbReference>
<protein>
    <submittedName>
        <fullName evidence="1">Uncharacterized protein</fullName>
    </submittedName>
</protein>
<dbReference type="AlphaFoldDB" id="A0A7R8X450"/>
<dbReference type="EMBL" id="LR899992">
    <property type="protein sequence ID" value="CAD7243667.1"/>
    <property type="molecule type" value="Genomic_DNA"/>
</dbReference>
<sequence>MGNPGEPPLIEYSGLNFDYLEFLEQRGVEWEPKVGHPIALNIQSSGIGLVESLSIALTGSLLHLPLLRNILEKEDQGDFLRLIKRSAEILSRHIVLLGEKCSYTFLPEGGKDGDEELRGILLFAKDGSQPIALLPIVPYRSTDRVWMDVSKVPEIYGQGEFQTSRTRVLFHGSVKVTWKSHTATLLHSVDRELAGLSSLNPDKFKQDEISQLLRIFGKNDELHTLRIYATPNVKTDKMERVERLNIINILDENDQLFPLHLHAPSSVILKECLEKLERKENTYLKNSYDKLESYEAGLLQSLQKLGSQERHHLLEFLGKDDDLSFCVSMSHPMRGELESDERFYERDDFGRKDYFSLSHLPVSGDVNKQEVVRELIESIGKDEPTPASPFLV</sequence>
<dbReference type="Proteomes" id="UP000677054">
    <property type="component" value="Unassembled WGS sequence"/>
</dbReference>